<dbReference type="AlphaFoldDB" id="A0A485L160"/>
<reference evidence="3 4" key="1">
    <citation type="submission" date="2019-03" db="EMBL/GenBank/DDBJ databases">
        <authorList>
            <person name="Gaulin E."/>
            <person name="Dumas B."/>
        </authorList>
    </citation>
    <scope>NUCLEOTIDE SEQUENCE [LARGE SCALE GENOMIC DNA]</scope>
    <source>
        <strain evidence="3">CBS 568.67</strain>
    </source>
</reference>
<feature type="compositionally biased region" description="Polar residues" evidence="1">
    <location>
        <begin position="63"/>
        <end position="82"/>
    </location>
</feature>
<name>A0A485L160_9STRA</name>
<dbReference type="EMBL" id="CAADRA010005561">
    <property type="protein sequence ID" value="VFT91239.1"/>
    <property type="molecule type" value="Genomic_DNA"/>
</dbReference>
<dbReference type="EMBL" id="VJMH01005540">
    <property type="protein sequence ID" value="KAF0694741.1"/>
    <property type="molecule type" value="Genomic_DNA"/>
</dbReference>
<evidence type="ECO:0000256" key="1">
    <source>
        <dbReference type="SAM" id="MobiDB-lite"/>
    </source>
</evidence>
<protein>
    <submittedName>
        <fullName evidence="3">Aste57867_14417 protein</fullName>
    </submittedName>
</protein>
<gene>
    <name evidence="3" type="primary">Aste57867_14417</name>
    <name evidence="2" type="ORF">As57867_014363</name>
    <name evidence="3" type="ORF">ASTE57867_14417</name>
</gene>
<evidence type="ECO:0000313" key="3">
    <source>
        <dbReference type="EMBL" id="VFT91239.1"/>
    </source>
</evidence>
<dbReference type="OrthoDB" id="167024at2759"/>
<sequence>MSRPSAQQSQNTNNFITDRSSTRSVKPPGGGSTVGSLIFGGNDAATASYADDRKGRRGMGSRPEQTSGSQVFHQDNSQALVKSNNAGSGGGGNNSKEADKYALQQQQYLQQQMDRRGPTGNQGSSDIFLRNAPAAIAGERRTKRMYGGGQSDFKLS</sequence>
<evidence type="ECO:0000313" key="4">
    <source>
        <dbReference type="Proteomes" id="UP000332933"/>
    </source>
</evidence>
<feature type="compositionally biased region" description="Polar residues" evidence="1">
    <location>
        <begin position="1"/>
        <end position="24"/>
    </location>
</feature>
<dbReference type="Proteomes" id="UP000332933">
    <property type="component" value="Unassembled WGS sequence"/>
</dbReference>
<evidence type="ECO:0000313" key="2">
    <source>
        <dbReference type="EMBL" id="KAF0694741.1"/>
    </source>
</evidence>
<accession>A0A485L160</accession>
<proteinExistence type="predicted"/>
<keyword evidence="4" id="KW-1185">Reference proteome</keyword>
<feature type="region of interest" description="Disordered" evidence="1">
    <location>
        <begin position="1"/>
        <end position="156"/>
    </location>
</feature>
<organism evidence="3 4">
    <name type="scientific">Aphanomyces stellatus</name>
    <dbReference type="NCBI Taxonomy" id="120398"/>
    <lineage>
        <taxon>Eukaryota</taxon>
        <taxon>Sar</taxon>
        <taxon>Stramenopiles</taxon>
        <taxon>Oomycota</taxon>
        <taxon>Saprolegniomycetes</taxon>
        <taxon>Saprolegniales</taxon>
        <taxon>Verrucalvaceae</taxon>
        <taxon>Aphanomyces</taxon>
    </lineage>
</organism>
<reference evidence="2" key="2">
    <citation type="submission" date="2019-06" db="EMBL/GenBank/DDBJ databases">
        <title>Genomics analysis of Aphanomyces spp. identifies a new class of oomycete effector associated with host adaptation.</title>
        <authorList>
            <person name="Gaulin E."/>
        </authorList>
    </citation>
    <scope>NUCLEOTIDE SEQUENCE</scope>
    <source>
        <strain evidence="2">CBS 578.67</strain>
    </source>
</reference>
<feature type="compositionally biased region" description="Low complexity" evidence="1">
    <location>
        <begin position="103"/>
        <end position="112"/>
    </location>
</feature>